<dbReference type="GO" id="GO:0032933">
    <property type="term" value="P:SREBP signaling pathway"/>
    <property type="evidence" value="ECO:0007669"/>
    <property type="project" value="InterPro"/>
</dbReference>
<proteinExistence type="predicted"/>
<feature type="domain" description="DUF1746" evidence="1">
    <location>
        <begin position="44"/>
        <end position="134"/>
    </location>
</feature>
<dbReference type="GO" id="GO:0044695">
    <property type="term" value="C:Dsc E3 ubiquitin ligase complex"/>
    <property type="evidence" value="ECO:0007669"/>
    <property type="project" value="InterPro"/>
</dbReference>
<dbReference type="Proteomes" id="UP000788993">
    <property type="component" value="Unassembled WGS sequence"/>
</dbReference>
<evidence type="ECO:0000313" key="3">
    <source>
        <dbReference type="Proteomes" id="UP000788993"/>
    </source>
</evidence>
<dbReference type="PANTHER" id="PTHR39405:SF1">
    <property type="entry name" value="DSC E3 UBIQUITIN LIGASE COMPLEX SUBUNIT 4"/>
    <property type="match status" value="1"/>
</dbReference>
<protein>
    <recommendedName>
        <fullName evidence="1">DUF1746 domain-containing protein</fullName>
    </recommendedName>
</protein>
<gene>
    <name evidence="2" type="ORF">OGATHE_000911</name>
</gene>
<dbReference type="Pfam" id="PF08508">
    <property type="entry name" value="DUF1746"/>
    <property type="match status" value="2"/>
</dbReference>
<dbReference type="PANTHER" id="PTHR39405">
    <property type="entry name" value="DSC E3 UBIQUITIN LIGASE COMPLEX SUBUNIT 4"/>
    <property type="match status" value="1"/>
</dbReference>
<evidence type="ECO:0000259" key="1">
    <source>
        <dbReference type="Pfam" id="PF08508"/>
    </source>
</evidence>
<dbReference type="InterPro" id="IPR038967">
    <property type="entry name" value="Dsc4-like"/>
</dbReference>
<evidence type="ECO:0000313" key="2">
    <source>
        <dbReference type="EMBL" id="KAH3677437.1"/>
    </source>
</evidence>
<dbReference type="GO" id="GO:0005783">
    <property type="term" value="C:endoplasmic reticulum"/>
    <property type="evidence" value="ECO:0007669"/>
    <property type="project" value="TreeGrafter"/>
</dbReference>
<reference evidence="2" key="2">
    <citation type="submission" date="2021-01" db="EMBL/GenBank/DDBJ databases">
        <authorList>
            <person name="Schikora-Tamarit M.A."/>
        </authorList>
    </citation>
    <scope>NUCLEOTIDE SEQUENCE</scope>
    <source>
        <strain evidence="2">NCAIM Y.01608</strain>
    </source>
</reference>
<dbReference type="RefSeq" id="XP_018210401.1">
    <property type="nucleotide sequence ID" value="XM_018353341.1"/>
</dbReference>
<comment type="caution">
    <text evidence="2">The sequence shown here is derived from an EMBL/GenBank/DDBJ whole genome shotgun (WGS) entry which is preliminary data.</text>
</comment>
<name>A0A1B7SG98_9ASCO</name>
<sequence>MNSSMPGSFPGSYDSISEPRDSSLMVAQIIKVRNSFKQEFMDMLNILLLLELIVIYLQDQSFFKLVIRVSLQLFLAGVNSHTLRQWIEYNLLSTGQTVTEEALTTQFIYFQKAVLVEVILINSIALADHLFFYRDHSRLPDIPRDSLVSYLNLHTQYSIEFYESKNTFRYNSIFINIIGEARPTNRTGLVILDALVFLGQYITYSLIYWPEKSEPPKLTTEQSLLLRENENEMQTAVTIFNVELFPATTFTGLWSRLTM</sequence>
<feature type="domain" description="DUF1746" evidence="1">
    <location>
        <begin position="161"/>
        <end position="202"/>
    </location>
</feature>
<accession>A0A1B7SG98</accession>
<dbReference type="AlphaFoldDB" id="A0A1B7SG98"/>
<organism evidence="2 3">
    <name type="scientific">Ogataea polymorpha</name>
    <dbReference type="NCBI Taxonomy" id="460523"/>
    <lineage>
        <taxon>Eukaryota</taxon>
        <taxon>Fungi</taxon>
        <taxon>Dikarya</taxon>
        <taxon>Ascomycota</taxon>
        <taxon>Saccharomycotina</taxon>
        <taxon>Pichiomycetes</taxon>
        <taxon>Pichiales</taxon>
        <taxon>Pichiaceae</taxon>
        <taxon>Ogataea</taxon>
    </lineage>
</organism>
<keyword evidence="3" id="KW-1185">Reference proteome</keyword>
<dbReference type="EMBL" id="JAEUBD010000108">
    <property type="protein sequence ID" value="KAH3677437.1"/>
    <property type="molecule type" value="Genomic_DNA"/>
</dbReference>
<dbReference type="InterPro" id="IPR013715">
    <property type="entry name" value="DUF1746"/>
</dbReference>
<reference evidence="2" key="1">
    <citation type="journal article" date="2021" name="Open Biol.">
        <title>Shared evolutionary footprints suggest mitochondrial oxidative damage underlies multiple complex I losses in fungi.</title>
        <authorList>
            <person name="Schikora-Tamarit M.A."/>
            <person name="Marcet-Houben M."/>
            <person name="Nosek J."/>
            <person name="Gabaldon T."/>
        </authorList>
    </citation>
    <scope>NUCLEOTIDE SEQUENCE</scope>
    <source>
        <strain evidence="2">NCAIM Y.01608</strain>
    </source>
</reference>